<organism evidence="2 3">
    <name type="scientific">Roseococcus pinisoli</name>
    <dbReference type="NCBI Taxonomy" id="2835040"/>
    <lineage>
        <taxon>Bacteria</taxon>
        <taxon>Pseudomonadati</taxon>
        <taxon>Pseudomonadota</taxon>
        <taxon>Alphaproteobacteria</taxon>
        <taxon>Acetobacterales</taxon>
        <taxon>Roseomonadaceae</taxon>
        <taxon>Roseococcus</taxon>
    </lineage>
</organism>
<dbReference type="RefSeq" id="WP_213668097.1">
    <property type="nucleotide sequence ID" value="NZ_JAHCDA010000001.1"/>
</dbReference>
<gene>
    <name evidence="2" type="ORF">KHU32_00480</name>
</gene>
<sequence length="162" mass="16869">MEKLLMIAGPLGEHLRRRKETVAVSESSAGGLIAAALLAQPGASAYFLGGAVTYTQPARLGLVGITAEDMEGMRSSSEPYALLLARRMRERLGASWGLAETGAAGPTGNRYGDAAGHSCLAISGPIEMVRTLETGSADRWRNMLDFAAAAMTLLDEGMNAAG</sequence>
<dbReference type="Gene3D" id="3.90.950.20">
    <property type="entry name" value="CinA-like"/>
    <property type="match status" value="1"/>
</dbReference>
<dbReference type="InterPro" id="IPR036653">
    <property type="entry name" value="CinA-like_C"/>
</dbReference>
<dbReference type="InterPro" id="IPR008136">
    <property type="entry name" value="CinA_C"/>
</dbReference>
<proteinExistence type="predicted"/>
<evidence type="ECO:0000259" key="1">
    <source>
        <dbReference type="Pfam" id="PF02464"/>
    </source>
</evidence>
<feature type="domain" description="CinA C-terminal" evidence="1">
    <location>
        <begin position="11"/>
        <end position="156"/>
    </location>
</feature>
<dbReference type="Proteomes" id="UP000766336">
    <property type="component" value="Unassembled WGS sequence"/>
</dbReference>
<comment type="caution">
    <text evidence="2">The sequence shown here is derived from an EMBL/GenBank/DDBJ whole genome shotgun (WGS) entry which is preliminary data.</text>
</comment>
<protein>
    <submittedName>
        <fullName evidence="2">CinA family protein</fullName>
    </submittedName>
</protein>
<dbReference type="Pfam" id="PF02464">
    <property type="entry name" value="CinA"/>
    <property type="match status" value="1"/>
</dbReference>
<name>A0ABS5Q8W1_9PROT</name>
<dbReference type="SUPFAM" id="SSF142433">
    <property type="entry name" value="CinA-like"/>
    <property type="match status" value="1"/>
</dbReference>
<dbReference type="NCBIfam" id="TIGR00199">
    <property type="entry name" value="PncC_domain"/>
    <property type="match status" value="1"/>
</dbReference>
<evidence type="ECO:0000313" key="2">
    <source>
        <dbReference type="EMBL" id="MBS7809390.1"/>
    </source>
</evidence>
<dbReference type="EMBL" id="JAHCDA010000001">
    <property type="protein sequence ID" value="MBS7809390.1"/>
    <property type="molecule type" value="Genomic_DNA"/>
</dbReference>
<evidence type="ECO:0000313" key="3">
    <source>
        <dbReference type="Proteomes" id="UP000766336"/>
    </source>
</evidence>
<reference evidence="2 3" key="1">
    <citation type="submission" date="2021-05" db="EMBL/GenBank/DDBJ databases">
        <title>Roseococcus sp. XZZS9, whole genome shotgun sequencing project.</title>
        <authorList>
            <person name="Zhao G."/>
            <person name="Shen L."/>
        </authorList>
    </citation>
    <scope>NUCLEOTIDE SEQUENCE [LARGE SCALE GENOMIC DNA]</scope>
    <source>
        <strain evidence="2 3">XZZS9</strain>
    </source>
</reference>
<accession>A0ABS5Q8W1</accession>
<keyword evidence="3" id="KW-1185">Reference proteome</keyword>